<dbReference type="Gene3D" id="3.40.50.720">
    <property type="entry name" value="NAD(P)-binding Rossmann-like Domain"/>
    <property type="match status" value="1"/>
</dbReference>
<dbReference type="EMBL" id="KV748829">
    <property type="protein sequence ID" value="OCL12806.1"/>
    <property type="molecule type" value="Genomic_DNA"/>
</dbReference>
<dbReference type="InterPro" id="IPR047122">
    <property type="entry name" value="Trans-enoyl_RdTase-like"/>
</dbReference>
<evidence type="ECO:0000256" key="3">
    <source>
        <dbReference type="ARBA" id="ARBA00023002"/>
    </source>
</evidence>
<dbReference type="OrthoDB" id="3233595at2759"/>
<dbReference type="SMART" id="SM00829">
    <property type="entry name" value="PKS_ER"/>
    <property type="match status" value="1"/>
</dbReference>
<dbReference type="CDD" id="cd08249">
    <property type="entry name" value="enoyl_reductase_like"/>
    <property type="match status" value="1"/>
</dbReference>
<accession>A0A8E2FA11</accession>
<dbReference type="InterPro" id="IPR011032">
    <property type="entry name" value="GroES-like_sf"/>
</dbReference>
<evidence type="ECO:0000313" key="5">
    <source>
        <dbReference type="EMBL" id="OCL12806.1"/>
    </source>
</evidence>
<proteinExistence type="inferred from homology"/>
<protein>
    <submittedName>
        <fullName evidence="5">GroES-like protein</fullName>
    </submittedName>
</protein>
<dbReference type="SUPFAM" id="SSF51735">
    <property type="entry name" value="NAD(P)-binding Rossmann-fold domains"/>
    <property type="match status" value="1"/>
</dbReference>
<gene>
    <name evidence="5" type="ORF">AOQ84DRAFT_429710</name>
</gene>
<dbReference type="Gene3D" id="3.90.180.10">
    <property type="entry name" value="Medium-chain alcohol dehydrogenases, catalytic domain"/>
    <property type="match status" value="1"/>
</dbReference>
<evidence type="ECO:0000256" key="2">
    <source>
        <dbReference type="ARBA" id="ARBA00011245"/>
    </source>
</evidence>
<comment type="subunit">
    <text evidence="2">Monomer.</text>
</comment>
<evidence type="ECO:0000256" key="1">
    <source>
        <dbReference type="ARBA" id="ARBA00008072"/>
    </source>
</evidence>
<comment type="similarity">
    <text evidence="1">Belongs to the zinc-containing alcohol dehydrogenase family.</text>
</comment>
<keyword evidence="3" id="KW-0560">Oxidoreductase</keyword>
<name>A0A8E2FA11_9PEZI</name>
<dbReference type="Proteomes" id="UP000250140">
    <property type="component" value="Unassembled WGS sequence"/>
</dbReference>
<dbReference type="GO" id="GO:0016651">
    <property type="term" value="F:oxidoreductase activity, acting on NAD(P)H"/>
    <property type="evidence" value="ECO:0007669"/>
    <property type="project" value="InterPro"/>
</dbReference>
<evidence type="ECO:0000259" key="4">
    <source>
        <dbReference type="SMART" id="SM00829"/>
    </source>
</evidence>
<feature type="domain" description="Enoyl reductase (ER)" evidence="4">
    <location>
        <begin position="9"/>
        <end position="323"/>
    </location>
</feature>
<dbReference type="SUPFAM" id="SSF50129">
    <property type="entry name" value="GroES-like"/>
    <property type="match status" value="1"/>
</dbReference>
<reference evidence="5 6" key="1">
    <citation type="journal article" date="2016" name="Nat. Commun.">
        <title>Ectomycorrhizal ecology is imprinted in the genome of the dominant symbiotic fungus Cenococcum geophilum.</title>
        <authorList>
            <consortium name="DOE Joint Genome Institute"/>
            <person name="Peter M."/>
            <person name="Kohler A."/>
            <person name="Ohm R.A."/>
            <person name="Kuo A."/>
            <person name="Krutzmann J."/>
            <person name="Morin E."/>
            <person name="Arend M."/>
            <person name="Barry K.W."/>
            <person name="Binder M."/>
            <person name="Choi C."/>
            <person name="Clum A."/>
            <person name="Copeland A."/>
            <person name="Grisel N."/>
            <person name="Haridas S."/>
            <person name="Kipfer T."/>
            <person name="LaButti K."/>
            <person name="Lindquist E."/>
            <person name="Lipzen A."/>
            <person name="Maire R."/>
            <person name="Meier B."/>
            <person name="Mihaltcheva S."/>
            <person name="Molinier V."/>
            <person name="Murat C."/>
            <person name="Poggeler S."/>
            <person name="Quandt C.A."/>
            <person name="Sperisen C."/>
            <person name="Tritt A."/>
            <person name="Tisserant E."/>
            <person name="Crous P.W."/>
            <person name="Henrissat B."/>
            <person name="Nehls U."/>
            <person name="Egli S."/>
            <person name="Spatafora J.W."/>
            <person name="Grigoriev I.V."/>
            <person name="Martin F.M."/>
        </authorList>
    </citation>
    <scope>NUCLEOTIDE SEQUENCE [LARGE SCALE GENOMIC DNA]</scope>
    <source>
        <strain evidence="5 6">CBS 207.34</strain>
    </source>
</reference>
<evidence type="ECO:0000313" key="6">
    <source>
        <dbReference type="Proteomes" id="UP000250140"/>
    </source>
</evidence>
<dbReference type="PANTHER" id="PTHR45348">
    <property type="entry name" value="HYPOTHETICAL OXIDOREDUCTASE (EUROFUNG)"/>
    <property type="match status" value="1"/>
</dbReference>
<dbReference type="Pfam" id="PF08240">
    <property type="entry name" value="ADH_N"/>
    <property type="match status" value="1"/>
</dbReference>
<keyword evidence="6" id="KW-1185">Reference proteome</keyword>
<sequence length="340" mass="36529">MKDAIVHPGPKVEIVDSPIPQPGEDQLVIKVVVSGSNPKDWKVPEWTKTSANSGDDIAGIVHSVGENVFEFKPGDRVAAFHEMRTAGGSYAEYALAWQHTTFHIPKKTSFEEAATFPLAAMTAAIGLHIRLRLPEPWLPATSPTPLVVYGGSSAVGAFVLKFAARANIHPLIVVAGNGASYVETLIDRSKGDTIIDYRKGDDAVVSGIKDALKGAKLSYAFDAVSEKGSYQNIARVLDPHGNITLVLPGKDYSEIPETVTHSLTTVGSAHGDNKDFAYIYFRYMARGLHEGWLKGHPQEVVPGGLGGIEQALKNLKDGKVSAVKYIFRIADTEGVKSASL</sequence>
<dbReference type="PANTHER" id="PTHR45348:SF5">
    <property type="entry name" value="OXIDOREDUCTASE, PUTATIVE (AFU_ORTHOLOGUE AFUA_8G01420)-RELATED"/>
    <property type="match status" value="1"/>
</dbReference>
<dbReference type="InterPro" id="IPR013154">
    <property type="entry name" value="ADH-like_N"/>
</dbReference>
<organism evidence="5 6">
    <name type="scientific">Glonium stellatum</name>
    <dbReference type="NCBI Taxonomy" id="574774"/>
    <lineage>
        <taxon>Eukaryota</taxon>
        <taxon>Fungi</taxon>
        <taxon>Dikarya</taxon>
        <taxon>Ascomycota</taxon>
        <taxon>Pezizomycotina</taxon>
        <taxon>Dothideomycetes</taxon>
        <taxon>Pleosporomycetidae</taxon>
        <taxon>Gloniales</taxon>
        <taxon>Gloniaceae</taxon>
        <taxon>Glonium</taxon>
    </lineage>
</organism>
<dbReference type="AlphaFoldDB" id="A0A8E2FA11"/>
<dbReference type="InterPro" id="IPR020843">
    <property type="entry name" value="ER"/>
</dbReference>
<dbReference type="InterPro" id="IPR036291">
    <property type="entry name" value="NAD(P)-bd_dom_sf"/>
</dbReference>